<keyword evidence="2" id="KW-1185">Reference proteome</keyword>
<accession>A0A2Z7CJ23</accession>
<sequence length="99" mass="11022">MHAAWVTGHRRISVPSSAAGVFRLKLVQTNSSELIFHEATDLFGHLPIPKQLADCLFQLASDHSHLSHMQTDRVHLEYLDSWNSVATSSSIETQTSIPD</sequence>
<evidence type="ECO:0000313" key="1">
    <source>
        <dbReference type="EMBL" id="KZV47131.1"/>
    </source>
</evidence>
<protein>
    <submittedName>
        <fullName evidence="1">Uncharacterized protein</fullName>
    </submittedName>
</protein>
<proteinExistence type="predicted"/>
<organism evidence="1 2">
    <name type="scientific">Dorcoceras hygrometricum</name>
    <dbReference type="NCBI Taxonomy" id="472368"/>
    <lineage>
        <taxon>Eukaryota</taxon>
        <taxon>Viridiplantae</taxon>
        <taxon>Streptophyta</taxon>
        <taxon>Embryophyta</taxon>
        <taxon>Tracheophyta</taxon>
        <taxon>Spermatophyta</taxon>
        <taxon>Magnoliopsida</taxon>
        <taxon>eudicotyledons</taxon>
        <taxon>Gunneridae</taxon>
        <taxon>Pentapetalae</taxon>
        <taxon>asterids</taxon>
        <taxon>lamiids</taxon>
        <taxon>Lamiales</taxon>
        <taxon>Gesneriaceae</taxon>
        <taxon>Didymocarpoideae</taxon>
        <taxon>Trichosporeae</taxon>
        <taxon>Loxocarpinae</taxon>
        <taxon>Dorcoceras</taxon>
    </lineage>
</organism>
<dbReference type="AlphaFoldDB" id="A0A2Z7CJ23"/>
<evidence type="ECO:0000313" key="2">
    <source>
        <dbReference type="Proteomes" id="UP000250235"/>
    </source>
</evidence>
<name>A0A2Z7CJ23_9LAMI</name>
<reference evidence="1 2" key="1">
    <citation type="journal article" date="2015" name="Proc. Natl. Acad. Sci. U.S.A.">
        <title>The resurrection genome of Boea hygrometrica: A blueprint for survival of dehydration.</title>
        <authorList>
            <person name="Xiao L."/>
            <person name="Yang G."/>
            <person name="Zhang L."/>
            <person name="Yang X."/>
            <person name="Zhao S."/>
            <person name="Ji Z."/>
            <person name="Zhou Q."/>
            <person name="Hu M."/>
            <person name="Wang Y."/>
            <person name="Chen M."/>
            <person name="Xu Y."/>
            <person name="Jin H."/>
            <person name="Xiao X."/>
            <person name="Hu G."/>
            <person name="Bao F."/>
            <person name="Hu Y."/>
            <person name="Wan P."/>
            <person name="Li L."/>
            <person name="Deng X."/>
            <person name="Kuang T."/>
            <person name="Xiang C."/>
            <person name="Zhu J.K."/>
            <person name="Oliver M.J."/>
            <person name="He Y."/>
        </authorList>
    </citation>
    <scope>NUCLEOTIDE SEQUENCE [LARGE SCALE GENOMIC DNA]</scope>
    <source>
        <strain evidence="2">cv. XS01</strain>
    </source>
</reference>
<dbReference type="EMBL" id="KQ995309">
    <property type="protein sequence ID" value="KZV47131.1"/>
    <property type="molecule type" value="Genomic_DNA"/>
</dbReference>
<gene>
    <name evidence="1" type="ORF">F511_30949</name>
</gene>
<dbReference type="Proteomes" id="UP000250235">
    <property type="component" value="Unassembled WGS sequence"/>
</dbReference>